<comment type="similarity">
    <text evidence="1">Belongs to the YciI family.</text>
</comment>
<evidence type="ECO:0000256" key="2">
    <source>
        <dbReference type="SAM" id="SignalP"/>
    </source>
</evidence>
<dbReference type="AlphaFoldDB" id="A0A4R3LBN6"/>
<evidence type="ECO:0000313" key="4">
    <source>
        <dbReference type="EMBL" id="TCS97209.1"/>
    </source>
</evidence>
<evidence type="ECO:0000256" key="1">
    <source>
        <dbReference type="ARBA" id="ARBA00007689"/>
    </source>
</evidence>
<keyword evidence="5" id="KW-1185">Reference proteome</keyword>
<sequence length="145" mass="15292">MVSQYRGVLVAVCSLAFTAAPVPVVAEAPAAAPAAQAASGMPEGMKQYWFVMLSKGPRRGEAITPERAAGLQAGHMAHMAAEHEAGRLVMAGPFGDDGDWRGIQIYDAGSREEVEAICARDPAVEAGRLACEVRPWWGQVGTTLK</sequence>
<comment type="caution">
    <text evidence="4">The sequence shown here is derived from an EMBL/GenBank/DDBJ whole genome shotgun (WGS) entry which is preliminary data.</text>
</comment>
<feature type="signal peptide" evidence="2">
    <location>
        <begin position="1"/>
        <end position="26"/>
    </location>
</feature>
<evidence type="ECO:0000259" key="3">
    <source>
        <dbReference type="Pfam" id="PF03795"/>
    </source>
</evidence>
<dbReference type="Pfam" id="PF03795">
    <property type="entry name" value="YCII"/>
    <property type="match status" value="1"/>
</dbReference>
<feature type="chain" id="PRO_5030099263" evidence="2">
    <location>
        <begin position="27"/>
        <end position="145"/>
    </location>
</feature>
<dbReference type="InterPro" id="IPR011008">
    <property type="entry name" value="Dimeric_a/b-barrel"/>
</dbReference>
<gene>
    <name evidence="4" type="ORF">EDC25_11461</name>
</gene>
<reference evidence="4 5" key="1">
    <citation type="submission" date="2019-03" db="EMBL/GenBank/DDBJ databases">
        <title>Genomic Encyclopedia of Type Strains, Phase IV (KMG-IV): sequencing the most valuable type-strain genomes for metagenomic binning, comparative biology and taxonomic classification.</title>
        <authorList>
            <person name="Goeker M."/>
        </authorList>
    </citation>
    <scope>NUCLEOTIDE SEQUENCE [LARGE SCALE GENOMIC DNA]</scope>
    <source>
        <strain evidence="4 5">DSM 21944</strain>
    </source>
</reference>
<proteinExistence type="inferred from homology"/>
<keyword evidence="2" id="KW-0732">Signal</keyword>
<dbReference type="EMBL" id="SMAF01000014">
    <property type="protein sequence ID" value="TCS97209.1"/>
    <property type="molecule type" value="Genomic_DNA"/>
</dbReference>
<dbReference type="InterPro" id="IPR005545">
    <property type="entry name" value="YCII"/>
</dbReference>
<dbReference type="Gene3D" id="3.30.70.1060">
    <property type="entry name" value="Dimeric alpha+beta barrel"/>
    <property type="match status" value="1"/>
</dbReference>
<dbReference type="RefSeq" id="WP_123521358.1">
    <property type="nucleotide sequence ID" value="NZ_JBHLWF010000084.1"/>
</dbReference>
<dbReference type="OrthoDB" id="8481699at2"/>
<name>A0A4R3LBN6_9GAMM</name>
<evidence type="ECO:0000313" key="5">
    <source>
        <dbReference type="Proteomes" id="UP000294599"/>
    </source>
</evidence>
<accession>A0A4R3LBN6</accession>
<organism evidence="4 5">
    <name type="scientific">Pseudofulvimonas gallinarii</name>
    <dbReference type="NCBI Taxonomy" id="634155"/>
    <lineage>
        <taxon>Bacteria</taxon>
        <taxon>Pseudomonadati</taxon>
        <taxon>Pseudomonadota</taxon>
        <taxon>Gammaproteobacteria</taxon>
        <taxon>Lysobacterales</taxon>
        <taxon>Rhodanobacteraceae</taxon>
        <taxon>Pseudofulvimonas</taxon>
    </lineage>
</organism>
<dbReference type="SUPFAM" id="SSF54909">
    <property type="entry name" value="Dimeric alpha+beta barrel"/>
    <property type="match status" value="1"/>
</dbReference>
<feature type="domain" description="YCII-related" evidence="3">
    <location>
        <begin position="61"/>
        <end position="136"/>
    </location>
</feature>
<protein>
    <submittedName>
        <fullName evidence="4">Uncharacterized protein YciI</fullName>
    </submittedName>
</protein>
<dbReference type="Proteomes" id="UP000294599">
    <property type="component" value="Unassembled WGS sequence"/>
</dbReference>